<dbReference type="CDD" id="cd06127">
    <property type="entry name" value="DEDDh"/>
    <property type="match status" value="1"/>
</dbReference>
<dbReference type="SMART" id="SM00465">
    <property type="entry name" value="GIYc"/>
    <property type="match status" value="1"/>
</dbReference>
<sequence>MSVPQRTVASMKASTTSGTHHPGTGLRRPVVAPDAVGVQGALDDLGTDLRDVTFVVVDLETTGTAPATDAITEIGAVKVRGGEILGEFQTLVNPGGPVPPQITVLTGITTAMVIDAPRIEAVLPAFLEFAHGAVLVAHNARFDVGFLKAAARATDTPWPRFEVVDTVALARRVVPKDEVRNHRLGTLAQLFGATTVPDHRALSDARATVDVLHALLGRLAPWGITHLEDLASAVDPVAPAVRAKRHLADEMPRGPGVYMFHAPDGEVLYVGTSVDVRTRVRSYFTRAETRRRMTEMVTIAERVSAVPCATRLEAQVRELRLIAEHSPRYNRRSRFPERMPWVRLTDEPHPRLSIVTQVVAETEGAADAAVAGVRAEDVGTAAPTAPRREGAWHIGPFLSRRTAQAALEGLQSALDVRRCTRRLPLVARPGAAACPLLDLGRCAGPCVAGDDADGRASRAAHDAEVAAARSAMSDDPGSVVERMLARIMRYSAEERFEQAAVERDRIAAVVDGAARRERFAQMSACDELVAARARDDGAWEVVVVRHGRLAATAIAPVGTDPYLTIDAATATAEVVLPPVVPATAAHPEETLLLLDWLDSPGVRLVRTTHPFSCAVHGPGAYGALAAQARDARGAGDGAPAD</sequence>
<dbReference type="InterPro" id="IPR050066">
    <property type="entry name" value="UvrABC_protein_C"/>
</dbReference>
<dbReference type="EMBL" id="JACZDF010000007">
    <property type="protein sequence ID" value="MBD9700246.1"/>
    <property type="molecule type" value="Genomic_DNA"/>
</dbReference>
<keyword evidence="4" id="KW-1185">Reference proteome</keyword>
<dbReference type="NCBIfam" id="NF005905">
    <property type="entry name" value="PRK07883.1-3"/>
    <property type="match status" value="1"/>
</dbReference>
<dbReference type="InterPro" id="IPR013520">
    <property type="entry name" value="Ribonucl_H"/>
</dbReference>
<dbReference type="Pfam" id="PF00929">
    <property type="entry name" value="RNase_T"/>
    <property type="match status" value="1"/>
</dbReference>
<dbReference type="InterPro" id="IPR035901">
    <property type="entry name" value="GIY-YIG_endonuc_sf"/>
</dbReference>
<feature type="domain" description="GIY-YIG" evidence="2">
    <location>
        <begin position="253"/>
        <end position="331"/>
    </location>
</feature>
<dbReference type="Gene3D" id="3.30.420.10">
    <property type="entry name" value="Ribonuclease H-like superfamily/Ribonuclease H"/>
    <property type="match status" value="1"/>
</dbReference>
<dbReference type="InterPro" id="IPR047296">
    <property type="entry name" value="GIY-YIG_UvrC_Cho"/>
</dbReference>
<protein>
    <submittedName>
        <fullName evidence="3">DEDD exonuclease domain-containing protein</fullName>
    </submittedName>
</protein>
<dbReference type="Pfam" id="PF01541">
    <property type="entry name" value="GIY-YIG"/>
    <property type="match status" value="1"/>
</dbReference>
<organism evidence="3 4">
    <name type="scientific">Flavimobilis rhizosphaerae</name>
    <dbReference type="NCBI Taxonomy" id="2775421"/>
    <lineage>
        <taxon>Bacteria</taxon>
        <taxon>Bacillati</taxon>
        <taxon>Actinomycetota</taxon>
        <taxon>Actinomycetes</taxon>
        <taxon>Micrococcales</taxon>
        <taxon>Jonesiaceae</taxon>
        <taxon>Flavimobilis</taxon>
    </lineage>
</organism>
<evidence type="ECO:0000313" key="4">
    <source>
        <dbReference type="Proteomes" id="UP000642107"/>
    </source>
</evidence>
<dbReference type="InterPro" id="IPR012337">
    <property type="entry name" value="RNaseH-like_sf"/>
</dbReference>
<keyword evidence="3" id="KW-0378">Hydrolase</keyword>
<dbReference type="SMART" id="SM00479">
    <property type="entry name" value="EXOIII"/>
    <property type="match status" value="1"/>
</dbReference>
<dbReference type="NCBIfam" id="TIGR00573">
    <property type="entry name" value="dnaq"/>
    <property type="match status" value="1"/>
</dbReference>
<comment type="caution">
    <text evidence="3">The sequence shown here is derived from an EMBL/GenBank/DDBJ whole genome shotgun (WGS) entry which is preliminary data.</text>
</comment>
<dbReference type="GO" id="GO:0004527">
    <property type="term" value="F:exonuclease activity"/>
    <property type="evidence" value="ECO:0007669"/>
    <property type="project" value="UniProtKB-KW"/>
</dbReference>
<dbReference type="NCBIfam" id="NF005907">
    <property type="entry name" value="PRK07883.1-5"/>
    <property type="match status" value="1"/>
</dbReference>
<dbReference type="SUPFAM" id="SSF82771">
    <property type="entry name" value="GIY-YIG endonuclease"/>
    <property type="match status" value="1"/>
</dbReference>
<name>A0ABR9DT54_9MICO</name>
<dbReference type="PANTHER" id="PTHR30562">
    <property type="entry name" value="UVRC/OXIDOREDUCTASE"/>
    <property type="match status" value="1"/>
</dbReference>
<evidence type="ECO:0000259" key="2">
    <source>
        <dbReference type="PROSITE" id="PS50164"/>
    </source>
</evidence>
<feature type="compositionally biased region" description="Low complexity" evidence="1">
    <location>
        <begin position="14"/>
        <end position="25"/>
    </location>
</feature>
<dbReference type="InterPro" id="IPR000305">
    <property type="entry name" value="GIY-YIG_endonuc"/>
</dbReference>
<dbReference type="PROSITE" id="PS50164">
    <property type="entry name" value="GIY_YIG"/>
    <property type="match status" value="1"/>
</dbReference>
<dbReference type="Gene3D" id="3.40.1440.10">
    <property type="entry name" value="GIY-YIG endonuclease"/>
    <property type="match status" value="1"/>
</dbReference>
<reference evidence="3 4" key="1">
    <citation type="submission" date="2020-09" db="EMBL/GenBank/DDBJ databases">
        <title>Flavimobilis rhizosphaerae sp. nov., isolated from rhizosphere soil of Spartina alterniflora.</title>
        <authorList>
            <person name="Hanqin C."/>
        </authorList>
    </citation>
    <scope>NUCLEOTIDE SEQUENCE [LARGE SCALE GENOMIC DNA]</scope>
    <source>
        <strain evidence="3 4">GY 10621</strain>
    </source>
</reference>
<keyword evidence="3" id="KW-0540">Nuclease</keyword>
<evidence type="ECO:0000256" key="1">
    <source>
        <dbReference type="SAM" id="MobiDB-lite"/>
    </source>
</evidence>
<evidence type="ECO:0000313" key="3">
    <source>
        <dbReference type="EMBL" id="MBD9700246.1"/>
    </source>
</evidence>
<dbReference type="Proteomes" id="UP000642107">
    <property type="component" value="Unassembled WGS sequence"/>
</dbReference>
<dbReference type="InterPro" id="IPR036397">
    <property type="entry name" value="RNaseH_sf"/>
</dbReference>
<dbReference type="PANTHER" id="PTHR30562:SF1">
    <property type="entry name" value="UVRABC SYSTEM PROTEIN C"/>
    <property type="match status" value="1"/>
</dbReference>
<accession>A0ABR9DT54</accession>
<proteinExistence type="predicted"/>
<dbReference type="InterPro" id="IPR006054">
    <property type="entry name" value="DnaQ"/>
</dbReference>
<keyword evidence="3" id="KW-0269">Exonuclease</keyword>
<dbReference type="SUPFAM" id="SSF53098">
    <property type="entry name" value="Ribonuclease H-like"/>
    <property type="match status" value="1"/>
</dbReference>
<dbReference type="CDD" id="cd10434">
    <property type="entry name" value="GIY-YIG_UvrC_Cho"/>
    <property type="match status" value="1"/>
</dbReference>
<feature type="region of interest" description="Disordered" evidence="1">
    <location>
        <begin position="1"/>
        <end position="29"/>
    </location>
</feature>
<gene>
    <name evidence="3" type="ORF">IGS67_12230</name>
</gene>